<keyword evidence="6 13" id="KW-0378">Hydrolase</keyword>
<comment type="catalytic activity">
    <reaction evidence="13">
        <text>2'-deoxycytidine + H2O + H(+) = 2'-deoxyuridine + NH4(+)</text>
        <dbReference type="Rhea" id="RHEA:13433"/>
        <dbReference type="ChEBI" id="CHEBI:15377"/>
        <dbReference type="ChEBI" id="CHEBI:15378"/>
        <dbReference type="ChEBI" id="CHEBI:15698"/>
        <dbReference type="ChEBI" id="CHEBI:16450"/>
        <dbReference type="ChEBI" id="CHEBI:28938"/>
        <dbReference type="EC" id="3.5.4.5"/>
    </reaction>
</comment>
<dbReference type="NCBIfam" id="NF004064">
    <property type="entry name" value="PRK05578.1"/>
    <property type="match status" value="1"/>
</dbReference>
<dbReference type="CDD" id="cd01283">
    <property type="entry name" value="cytidine_deaminase"/>
    <property type="match status" value="1"/>
</dbReference>
<dbReference type="Gene3D" id="3.40.140.10">
    <property type="entry name" value="Cytidine Deaminase, domain 2"/>
    <property type="match status" value="1"/>
</dbReference>
<dbReference type="GO" id="GO:0055086">
    <property type="term" value="P:nucleobase-containing small molecule metabolic process"/>
    <property type="evidence" value="ECO:0007669"/>
    <property type="project" value="UniProtKB-ARBA"/>
</dbReference>
<dbReference type="RefSeq" id="XP_064850527.1">
    <property type="nucleotide sequence ID" value="XM_064994455.1"/>
</dbReference>
<dbReference type="NCBIfam" id="TIGR01354">
    <property type="entry name" value="cyt_deam_tetra"/>
    <property type="match status" value="1"/>
</dbReference>
<dbReference type="PROSITE" id="PS00903">
    <property type="entry name" value="CYT_DCMP_DEAMINASES_1"/>
    <property type="match status" value="1"/>
</dbReference>
<evidence type="ECO:0000256" key="4">
    <source>
        <dbReference type="ARBA" id="ARBA00012783"/>
    </source>
</evidence>
<feature type="active site" description="Proton donor" evidence="10">
    <location>
        <position position="98"/>
    </location>
</feature>
<evidence type="ECO:0000256" key="8">
    <source>
        <dbReference type="ARBA" id="ARBA00032005"/>
    </source>
</evidence>
<dbReference type="FunFam" id="3.40.140.10:FF:000008">
    <property type="entry name" value="Cytidine deaminase"/>
    <property type="match status" value="1"/>
</dbReference>
<dbReference type="InterPro" id="IPR016192">
    <property type="entry name" value="APOBEC/CMP_deaminase_Zn-bd"/>
</dbReference>
<evidence type="ECO:0000256" key="12">
    <source>
        <dbReference type="PIRSR" id="PIRSR606262-3"/>
    </source>
</evidence>
<protein>
    <recommendedName>
        <fullName evidence="4 13">Cytidine deaminase</fullName>
        <ecNumber evidence="4 13">3.5.4.5</ecNumber>
    </recommendedName>
    <alternativeName>
        <fullName evidence="8 13">Cytidine aminohydrolase</fullName>
    </alternativeName>
</protein>
<evidence type="ECO:0000256" key="11">
    <source>
        <dbReference type="PIRSR" id="PIRSR606262-2"/>
    </source>
</evidence>
<dbReference type="SUPFAM" id="SSF53927">
    <property type="entry name" value="Cytidine deaminase-like"/>
    <property type="match status" value="1"/>
</dbReference>
<dbReference type="GO" id="GO:0008270">
    <property type="term" value="F:zinc ion binding"/>
    <property type="evidence" value="ECO:0007669"/>
    <property type="project" value="UniProtKB-UniRule"/>
</dbReference>
<gene>
    <name evidence="15" type="ORF">DASC09_008520</name>
</gene>
<evidence type="ECO:0000256" key="2">
    <source>
        <dbReference type="ARBA" id="ARBA00003949"/>
    </source>
</evidence>
<feature type="binding site" evidence="12">
    <location>
        <position position="130"/>
    </location>
    <ligand>
        <name>Zn(2+)</name>
        <dbReference type="ChEBI" id="CHEBI:29105"/>
        <note>catalytic</note>
    </ligand>
</feature>
<dbReference type="PROSITE" id="PS51747">
    <property type="entry name" value="CYT_DCMP_DEAMINASES_2"/>
    <property type="match status" value="1"/>
</dbReference>
<dbReference type="GO" id="GO:0042802">
    <property type="term" value="F:identical protein binding"/>
    <property type="evidence" value="ECO:0007669"/>
    <property type="project" value="UniProtKB-ARBA"/>
</dbReference>
<evidence type="ECO:0000256" key="3">
    <source>
        <dbReference type="ARBA" id="ARBA00006576"/>
    </source>
</evidence>
<feature type="binding site" evidence="11">
    <location>
        <begin position="85"/>
        <end position="91"/>
    </location>
    <ligand>
        <name>substrate</name>
    </ligand>
</feature>
<evidence type="ECO:0000313" key="16">
    <source>
        <dbReference type="Proteomes" id="UP001360560"/>
    </source>
</evidence>
<dbReference type="PANTHER" id="PTHR11644:SF2">
    <property type="entry name" value="CYTIDINE DEAMINASE"/>
    <property type="match status" value="1"/>
</dbReference>
<dbReference type="GO" id="GO:0005829">
    <property type="term" value="C:cytosol"/>
    <property type="evidence" value="ECO:0007669"/>
    <property type="project" value="TreeGrafter"/>
</dbReference>
<keyword evidence="7 12" id="KW-0862">Zinc</keyword>
<comment type="cofactor">
    <cofactor evidence="1 12 13">
        <name>Zn(2+)</name>
        <dbReference type="ChEBI" id="CHEBI:29105"/>
    </cofactor>
</comment>
<comment type="function">
    <text evidence="2 13">This enzyme scavenges exogenous and endogenous cytidine and 2'-deoxycytidine for UMP synthesis.</text>
</comment>
<dbReference type="EMBL" id="BTFZ01000001">
    <property type="protein sequence ID" value="GMM33527.1"/>
    <property type="molecule type" value="Genomic_DNA"/>
</dbReference>
<comment type="catalytic activity">
    <reaction evidence="9 13">
        <text>cytidine + H2O + H(+) = uridine + NH4(+)</text>
        <dbReference type="Rhea" id="RHEA:16069"/>
        <dbReference type="ChEBI" id="CHEBI:15377"/>
        <dbReference type="ChEBI" id="CHEBI:15378"/>
        <dbReference type="ChEBI" id="CHEBI:16704"/>
        <dbReference type="ChEBI" id="CHEBI:17562"/>
        <dbReference type="ChEBI" id="CHEBI:28938"/>
        <dbReference type="EC" id="3.5.4.5"/>
    </reaction>
</comment>
<dbReference type="Proteomes" id="UP001360560">
    <property type="component" value="Unassembled WGS sequence"/>
</dbReference>
<evidence type="ECO:0000256" key="10">
    <source>
        <dbReference type="PIRSR" id="PIRSR606262-1"/>
    </source>
</evidence>
<evidence type="ECO:0000256" key="6">
    <source>
        <dbReference type="ARBA" id="ARBA00022801"/>
    </source>
</evidence>
<dbReference type="InterPro" id="IPR006262">
    <property type="entry name" value="Cyt_deam_tetra"/>
</dbReference>
<evidence type="ECO:0000313" key="15">
    <source>
        <dbReference type="EMBL" id="GMM33527.1"/>
    </source>
</evidence>
<feature type="domain" description="CMP/dCMP-type deaminase" evidence="14">
    <location>
        <begin position="44"/>
        <end position="172"/>
    </location>
</feature>
<dbReference type="Pfam" id="PF00383">
    <property type="entry name" value="dCMP_cyt_deam_1"/>
    <property type="match status" value="1"/>
</dbReference>
<reference evidence="15 16" key="1">
    <citation type="journal article" date="2023" name="Elife">
        <title>Identification of key yeast species and microbe-microbe interactions impacting larval growth of Drosophila in the wild.</title>
        <authorList>
            <person name="Mure A."/>
            <person name="Sugiura Y."/>
            <person name="Maeda R."/>
            <person name="Honda K."/>
            <person name="Sakurai N."/>
            <person name="Takahashi Y."/>
            <person name="Watada M."/>
            <person name="Katoh T."/>
            <person name="Gotoh A."/>
            <person name="Gotoh Y."/>
            <person name="Taniguchi I."/>
            <person name="Nakamura K."/>
            <person name="Hayashi T."/>
            <person name="Katayama T."/>
            <person name="Uemura T."/>
            <person name="Hattori Y."/>
        </authorList>
    </citation>
    <scope>NUCLEOTIDE SEQUENCE [LARGE SCALE GENOMIC DNA]</scope>
    <source>
        <strain evidence="15 16">SC-9</strain>
    </source>
</reference>
<evidence type="ECO:0000256" key="1">
    <source>
        <dbReference type="ARBA" id="ARBA00001947"/>
    </source>
</evidence>
<accession>A0AAV5QFY1</accession>
<keyword evidence="5 12" id="KW-0479">Metal-binding</keyword>
<feature type="binding site" evidence="12">
    <location>
        <position position="96"/>
    </location>
    <ligand>
        <name>Zn(2+)</name>
        <dbReference type="ChEBI" id="CHEBI:29105"/>
        <note>catalytic</note>
    </ligand>
</feature>
<dbReference type="AlphaFoldDB" id="A0AAV5QFY1"/>
<dbReference type="InterPro" id="IPR002125">
    <property type="entry name" value="CMP_dCMP_dom"/>
</dbReference>
<organism evidence="15 16">
    <name type="scientific">Saccharomycopsis crataegensis</name>
    <dbReference type="NCBI Taxonomy" id="43959"/>
    <lineage>
        <taxon>Eukaryota</taxon>
        <taxon>Fungi</taxon>
        <taxon>Dikarya</taxon>
        <taxon>Ascomycota</taxon>
        <taxon>Saccharomycotina</taxon>
        <taxon>Saccharomycetes</taxon>
        <taxon>Saccharomycopsidaceae</taxon>
        <taxon>Saccharomycopsis</taxon>
    </lineage>
</organism>
<evidence type="ECO:0000256" key="7">
    <source>
        <dbReference type="ARBA" id="ARBA00022833"/>
    </source>
</evidence>
<sequence length="181" mass="19871">MIAFFLSLSLSCSQNIIRKESTMTELLPLEKSIIHTDHNGLTQEEFANLKEKTIKAKDLSYSPYSNFRVGATILTTCGEYISGANVENASYGACICAERTAITRAVVSGFKSFRAIGISTDLKDKIGSPCGICRQVIREFGLNVSIYLFNVDGSKYFRVQLKDILPLSFGPSDLGLPEHDG</sequence>
<evidence type="ECO:0000256" key="5">
    <source>
        <dbReference type="ARBA" id="ARBA00022723"/>
    </source>
</evidence>
<evidence type="ECO:0000256" key="13">
    <source>
        <dbReference type="RuleBase" id="RU364006"/>
    </source>
</evidence>
<evidence type="ECO:0000259" key="14">
    <source>
        <dbReference type="PROSITE" id="PS51747"/>
    </source>
</evidence>
<dbReference type="EC" id="3.5.4.5" evidence="4 13"/>
<dbReference type="PANTHER" id="PTHR11644">
    <property type="entry name" value="CYTIDINE DEAMINASE"/>
    <property type="match status" value="1"/>
</dbReference>
<feature type="binding site" evidence="12">
    <location>
        <position position="133"/>
    </location>
    <ligand>
        <name>Zn(2+)</name>
        <dbReference type="ChEBI" id="CHEBI:29105"/>
        <note>catalytic</note>
    </ligand>
</feature>
<dbReference type="GO" id="GO:0072527">
    <property type="term" value="P:pyrimidine-containing compound metabolic process"/>
    <property type="evidence" value="ECO:0007669"/>
    <property type="project" value="UniProtKB-ARBA"/>
</dbReference>
<keyword evidence="16" id="KW-1185">Reference proteome</keyword>
<dbReference type="GO" id="GO:0004126">
    <property type="term" value="F:cytidine deaminase activity"/>
    <property type="evidence" value="ECO:0007669"/>
    <property type="project" value="UniProtKB-UniRule"/>
</dbReference>
<evidence type="ECO:0000256" key="9">
    <source>
        <dbReference type="ARBA" id="ARBA00049558"/>
    </source>
</evidence>
<comment type="similarity">
    <text evidence="3 13">Belongs to the cytidine and deoxycytidylate deaminase family.</text>
</comment>
<dbReference type="GeneID" id="90071506"/>
<comment type="caution">
    <text evidence="15">The sequence shown here is derived from an EMBL/GenBank/DDBJ whole genome shotgun (WGS) entry which is preliminary data.</text>
</comment>
<dbReference type="InterPro" id="IPR050202">
    <property type="entry name" value="Cyt/Deoxycyt_deaminase"/>
</dbReference>
<name>A0AAV5QFY1_9ASCO</name>
<proteinExistence type="inferred from homology"/>
<dbReference type="InterPro" id="IPR016193">
    <property type="entry name" value="Cytidine_deaminase-like"/>
</dbReference>